<keyword evidence="3" id="KW-1185">Reference proteome</keyword>
<keyword evidence="1" id="KW-0472">Membrane</keyword>
<dbReference type="EMBL" id="JYIT01000042">
    <property type="protein sequence ID" value="KJL31022.1"/>
    <property type="molecule type" value="Genomic_DNA"/>
</dbReference>
<feature type="transmembrane region" description="Helical" evidence="1">
    <location>
        <begin position="195"/>
        <end position="217"/>
    </location>
</feature>
<feature type="transmembrane region" description="Helical" evidence="1">
    <location>
        <begin position="40"/>
        <end position="57"/>
    </location>
</feature>
<gene>
    <name evidence="2" type="ORF">RL72_00219</name>
</gene>
<proteinExistence type="predicted"/>
<evidence type="ECO:0000313" key="3">
    <source>
        <dbReference type="Proteomes" id="UP000033448"/>
    </source>
</evidence>
<reference evidence="2 3" key="1">
    <citation type="submission" date="2015-02" db="EMBL/GenBank/DDBJ databases">
        <title>Draft genome sequences of ten Microbacterium spp. with emphasis on heavy metal contaminated environments.</title>
        <authorList>
            <person name="Corretto E."/>
        </authorList>
    </citation>
    <scope>NUCLEOTIDE SEQUENCE [LARGE SCALE GENOMIC DNA]</scope>
    <source>
        <strain evidence="2 3">DSM 23848</strain>
    </source>
</reference>
<feature type="transmembrane region" description="Helical" evidence="1">
    <location>
        <begin position="6"/>
        <end position="28"/>
    </location>
</feature>
<feature type="transmembrane region" description="Helical" evidence="1">
    <location>
        <begin position="63"/>
        <end position="80"/>
    </location>
</feature>
<keyword evidence="1" id="KW-1133">Transmembrane helix</keyword>
<evidence type="ECO:0000256" key="1">
    <source>
        <dbReference type="SAM" id="Phobius"/>
    </source>
</evidence>
<organism evidence="2 3">
    <name type="scientific">Microbacterium azadirachtae</name>
    <dbReference type="NCBI Taxonomy" id="582680"/>
    <lineage>
        <taxon>Bacteria</taxon>
        <taxon>Bacillati</taxon>
        <taxon>Actinomycetota</taxon>
        <taxon>Actinomycetes</taxon>
        <taxon>Micrococcales</taxon>
        <taxon>Microbacteriaceae</taxon>
        <taxon>Microbacterium</taxon>
    </lineage>
</organism>
<sequence>MLSGMLHAAAMLLMIGSAITAAGCCLVAGRLAPRDVPWQARQSAVVMAAGMVALAAAEDDARAALLVAVAGLASAMLGVVGTRGRPHAAACFHRALGCVVMAVCALALLGASLRAGVAVRSGGGTAGVHAGHGVVVPFALVAVAGVVGLLVLMLAARVRHGSGVDAPGRHGALLRVVRRGRAVSAAEAGTGSGRILLAAEGVAMAVSLAVMGAMVLAL</sequence>
<evidence type="ECO:0000313" key="2">
    <source>
        <dbReference type="EMBL" id="KJL31022.1"/>
    </source>
</evidence>
<feature type="transmembrane region" description="Helical" evidence="1">
    <location>
        <begin position="92"/>
        <end position="113"/>
    </location>
</feature>
<dbReference type="PATRIC" id="fig|582680.7.peg.230"/>
<comment type="caution">
    <text evidence="2">The sequence shown here is derived from an EMBL/GenBank/DDBJ whole genome shotgun (WGS) entry which is preliminary data.</text>
</comment>
<dbReference type="Proteomes" id="UP000033448">
    <property type="component" value="Unassembled WGS sequence"/>
</dbReference>
<dbReference type="AlphaFoldDB" id="A0A0F0LCT2"/>
<name>A0A0F0LCT2_9MICO</name>
<feature type="transmembrane region" description="Helical" evidence="1">
    <location>
        <begin position="133"/>
        <end position="155"/>
    </location>
</feature>
<keyword evidence="1" id="KW-0812">Transmembrane</keyword>
<accession>A0A0F0LCT2</accession>
<protein>
    <submittedName>
        <fullName evidence="2">Uncharacterized protein</fullName>
    </submittedName>
</protein>